<evidence type="ECO:0000313" key="4">
    <source>
        <dbReference type="EMBL" id="RLK60383.1"/>
    </source>
</evidence>
<dbReference type="AlphaFoldDB" id="A0A421B831"/>
<evidence type="ECO:0000259" key="3">
    <source>
        <dbReference type="Pfam" id="PF00823"/>
    </source>
</evidence>
<feature type="compositionally biased region" description="Basic and acidic residues" evidence="2">
    <location>
        <begin position="351"/>
        <end position="360"/>
    </location>
</feature>
<feature type="domain" description="PPE" evidence="3">
    <location>
        <begin position="25"/>
        <end position="172"/>
    </location>
</feature>
<accession>A0A421B831</accession>
<organism evidence="4 5">
    <name type="scientific">Actinokineospora cianjurensis</name>
    <dbReference type="NCBI Taxonomy" id="585224"/>
    <lineage>
        <taxon>Bacteria</taxon>
        <taxon>Bacillati</taxon>
        <taxon>Actinomycetota</taxon>
        <taxon>Actinomycetes</taxon>
        <taxon>Pseudonocardiales</taxon>
        <taxon>Pseudonocardiaceae</taxon>
        <taxon>Actinokineospora</taxon>
    </lineage>
</organism>
<feature type="compositionally biased region" description="Polar residues" evidence="2">
    <location>
        <begin position="103"/>
        <end position="120"/>
    </location>
</feature>
<sequence length="418" mass="42144">MAENGLADLRFEGYGYDALADQVDRLRQGPGSESLFKAVRALMQIADGLADTDRALREELAKIGVEWQGAAADGGVEATKQSSVYAADAVPTVAHSAGGVSEQGDTFSTTRNSAPDGSQLRGATQMNMWDKGMGLVGHTTPHAAEVQRTQAARQQAIGSMNDYARGSQNALGNFQNLPVPPAVGVGTQQPGTKGTTGVQSFHSGQDPFTPTGGGSANRPQVGTPLPGNFSGAGPIHSGPAPTVGLNPVPGTSQLPALGRVSGIGPVLPPMGGLPVATNALNVFRTGFSGQLMGEIATAAGIAGAGGAGAAAGSALEKDRVVRGGNAQGGQGQQSGQGKQRPVSPIAGAPEEEARAARSAEKIGGSKSGKPASSLMQPAAGAAANGEDDEEHVRKYGIDSEDLFGDDRLVIAPVLGEDD</sequence>
<gene>
    <name evidence="4" type="ORF">CLV68_0886</name>
</gene>
<comment type="similarity">
    <text evidence="1">Belongs to the mycobacterial PPE family.</text>
</comment>
<name>A0A421B831_9PSEU</name>
<dbReference type="InterPro" id="IPR038332">
    <property type="entry name" value="PPE_sf"/>
</dbReference>
<keyword evidence="5" id="KW-1185">Reference proteome</keyword>
<dbReference type="Gene3D" id="1.20.1260.20">
    <property type="entry name" value="PPE superfamily"/>
    <property type="match status" value="1"/>
</dbReference>
<dbReference type="InterPro" id="IPR000030">
    <property type="entry name" value="PPE_dom"/>
</dbReference>
<reference evidence="4 5" key="1">
    <citation type="submission" date="2018-10" db="EMBL/GenBank/DDBJ databases">
        <title>Genomic Encyclopedia of Archaeal and Bacterial Type Strains, Phase II (KMG-II): from individual species to whole genera.</title>
        <authorList>
            <person name="Goeker M."/>
        </authorList>
    </citation>
    <scope>NUCLEOTIDE SEQUENCE [LARGE SCALE GENOMIC DNA]</scope>
    <source>
        <strain evidence="4 5">DSM 45657</strain>
    </source>
</reference>
<feature type="region of interest" description="Disordered" evidence="2">
    <location>
        <begin position="323"/>
        <end position="397"/>
    </location>
</feature>
<dbReference type="EMBL" id="RCDD01000001">
    <property type="protein sequence ID" value="RLK60383.1"/>
    <property type="molecule type" value="Genomic_DNA"/>
</dbReference>
<comment type="caution">
    <text evidence="4">The sequence shown here is derived from an EMBL/GenBank/DDBJ whole genome shotgun (WGS) entry which is preliminary data.</text>
</comment>
<dbReference type="SUPFAM" id="SSF140459">
    <property type="entry name" value="PE/PPE dimer-like"/>
    <property type="match status" value="1"/>
</dbReference>
<dbReference type="OrthoDB" id="3695206at2"/>
<evidence type="ECO:0000256" key="2">
    <source>
        <dbReference type="SAM" id="MobiDB-lite"/>
    </source>
</evidence>
<feature type="region of interest" description="Disordered" evidence="2">
    <location>
        <begin position="97"/>
        <end position="120"/>
    </location>
</feature>
<protein>
    <submittedName>
        <fullName evidence="4">PPE family protein</fullName>
    </submittedName>
</protein>
<dbReference type="Pfam" id="PF00823">
    <property type="entry name" value="PPE"/>
    <property type="match status" value="1"/>
</dbReference>
<dbReference type="RefSeq" id="WP_121389270.1">
    <property type="nucleotide sequence ID" value="NZ_RCDD01000001.1"/>
</dbReference>
<evidence type="ECO:0000313" key="5">
    <source>
        <dbReference type="Proteomes" id="UP000282454"/>
    </source>
</evidence>
<evidence type="ECO:0000256" key="1">
    <source>
        <dbReference type="ARBA" id="ARBA00010652"/>
    </source>
</evidence>
<proteinExistence type="inferred from homology"/>
<feature type="compositionally biased region" description="Gly residues" evidence="2">
    <location>
        <begin position="325"/>
        <end position="334"/>
    </location>
</feature>
<dbReference type="Proteomes" id="UP000282454">
    <property type="component" value="Unassembled WGS sequence"/>
</dbReference>